<comment type="function">
    <text evidence="2">Involved in the storage or transport of lipids necessary for membrane maintenance under stressful conditions. Displays a binding preference for lysophospholipids.</text>
</comment>
<dbReference type="PIRSF" id="PIRSF036893">
    <property type="entry name" value="Lipocalin_ApoD"/>
    <property type="match status" value="1"/>
</dbReference>
<gene>
    <name evidence="5" type="ORF">C4K68_08425</name>
</gene>
<dbReference type="PROSITE" id="PS51257">
    <property type="entry name" value="PROKAR_LIPOPROTEIN"/>
    <property type="match status" value="1"/>
</dbReference>
<dbReference type="CDD" id="cd19438">
    <property type="entry name" value="lipocalin_Blc-like"/>
    <property type="match status" value="1"/>
</dbReference>
<dbReference type="GO" id="GO:0009279">
    <property type="term" value="C:cell outer membrane"/>
    <property type="evidence" value="ECO:0007669"/>
    <property type="project" value="UniProtKB-SubCell"/>
</dbReference>
<keyword evidence="3" id="KW-0564">Palmitate</keyword>
<dbReference type="Gene3D" id="2.40.128.20">
    <property type="match status" value="1"/>
</dbReference>
<keyword evidence="2" id="KW-0446">Lipid-binding</keyword>
<dbReference type="PRINTS" id="PR01171">
    <property type="entry name" value="BCTLIPOCALIN"/>
</dbReference>
<feature type="domain" description="Lipocalin/cytosolic fatty-acid binding" evidence="4">
    <location>
        <begin position="33"/>
        <end position="171"/>
    </location>
</feature>
<feature type="lipid moiety-binding region" description="N-palmitoyl cysteine" evidence="3">
    <location>
        <position position="18"/>
    </location>
</feature>
<evidence type="ECO:0000313" key="5">
    <source>
        <dbReference type="EMBL" id="PPC77832.1"/>
    </source>
</evidence>
<dbReference type="Proteomes" id="UP000238196">
    <property type="component" value="Unassembled WGS sequence"/>
</dbReference>
<protein>
    <recommendedName>
        <fullName evidence="2">Outer membrane lipoprotein Blc</fullName>
    </recommendedName>
</protein>
<evidence type="ECO:0000313" key="6">
    <source>
        <dbReference type="Proteomes" id="UP000238196"/>
    </source>
</evidence>
<keyword evidence="2" id="KW-0998">Cell outer membrane</keyword>
<dbReference type="SUPFAM" id="SSF50814">
    <property type="entry name" value="Lipocalins"/>
    <property type="match status" value="1"/>
</dbReference>
<accession>A0A2S5KT36</accession>
<feature type="signal peptide" evidence="2">
    <location>
        <begin position="1"/>
        <end position="22"/>
    </location>
</feature>
<keyword evidence="2" id="KW-0472">Membrane</keyword>
<dbReference type="InterPro" id="IPR022271">
    <property type="entry name" value="Lipocalin_ApoD"/>
</dbReference>
<dbReference type="PANTHER" id="PTHR10612:SF34">
    <property type="entry name" value="APOLIPOPROTEIN D"/>
    <property type="match status" value="1"/>
</dbReference>
<organism evidence="5 6">
    <name type="scientific">Proteobacteria bacterium 228</name>
    <dbReference type="NCBI Taxonomy" id="2083153"/>
    <lineage>
        <taxon>Bacteria</taxon>
        <taxon>Pseudomonadati</taxon>
        <taxon>Pseudomonadota</taxon>
    </lineage>
</organism>
<feature type="lipid moiety-binding region" description="S-diacylglycerol cysteine" evidence="3">
    <location>
        <position position="18"/>
    </location>
</feature>
<comment type="caution">
    <text evidence="5">The sequence shown here is derived from an EMBL/GenBank/DDBJ whole genome shotgun (WGS) entry which is preliminary data.</text>
</comment>
<dbReference type="InterPro" id="IPR047202">
    <property type="entry name" value="Lipocalin_Blc-like_dom"/>
</dbReference>
<comment type="subunit">
    <text evidence="2">Homodimer.</text>
</comment>
<dbReference type="PANTHER" id="PTHR10612">
    <property type="entry name" value="APOLIPOPROTEIN D"/>
    <property type="match status" value="1"/>
</dbReference>
<sequence>MRHRISLLLVVAAGLAGCTAVPSGVTVVEQLPLQPYLGRWYEIARLDHSFERGLSCVTADYSLRDDGGVRVINRGYDPKTAKWRVAEGKAYRNGEGEEGRLKVSFFGPFYGAYNVMAVDLQQGYSLVAGPDHDYLWILARQPSLPAETYQQLLQRAAVAGFVTDDLIRVEQQACPQP</sequence>
<keyword evidence="2 3" id="KW-0449">Lipoprotein</keyword>
<evidence type="ECO:0000259" key="4">
    <source>
        <dbReference type="Pfam" id="PF08212"/>
    </source>
</evidence>
<keyword evidence="2" id="KW-0732">Signal</keyword>
<dbReference type="OrthoDB" id="5292902at2"/>
<dbReference type="InterPro" id="IPR000566">
    <property type="entry name" value="Lipocln_cytosolic_FA-bd_dom"/>
</dbReference>
<evidence type="ECO:0000256" key="3">
    <source>
        <dbReference type="PIRSR" id="PIRSR036893-52"/>
    </source>
</evidence>
<evidence type="ECO:0000256" key="2">
    <source>
        <dbReference type="PIRNR" id="PIRNR036893"/>
    </source>
</evidence>
<reference evidence="5 6" key="1">
    <citation type="submission" date="2018-02" db="EMBL/GenBank/DDBJ databases">
        <title>novel marine gammaproteobacteria from coastal saline agro ecosystem.</title>
        <authorList>
            <person name="Krishnan R."/>
            <person name="Ramesh Kumar N."/>
        </authorList>
    </citation>
    <scope>NUCLEOTIDE SEQUENCE [LARGE SCALE GENOMIC DNA]</scope>
    <source>
        <strain evidence="5 6">228</strain>
    </source>
</reference>
<comment type="subcellular location">
    <subcellularLocation>
        <location evidence="2">Cell outer membrane</location>
    </subcellularLocation>
</comment>
<evidence type="ECO:0000256" key="1">
    <source>
        <dbReference type="ARBA" id="ARBA00006889"/>
    </source>
</evidence>
<dbReference type="EMBL" id="PRLP01000025">
    <property type="protein sequence ID" value="PPC77832.1"/>
    <property type="molecule type" value="Genomic_DNA"/>
</dbReference>
<dbReference type="GO" id="GO:0008289">
    <property type="term" value="F:lipid binding"/>
    <property type="evidence" value="ECO:0007669"/>
    <property type="project" value="UniProtKB-UniRule"/>
</dbReference>
<dbReference type="InterPro" id="IPR002446">
    <property type="entry name" value="Lipocalin_bac"/>
</dbReference>
<comment type="similarity">
    <text evidence="1 2">Belongs to the calycin superfamily. Lipocalin family.</text>
</comment>
<name>A0A2S5KT36_9PROT</name>
<feature type="chain" id="PRO_5015377483" description="Outer membrane lipoprotein Blc" evidence="2">
    <location>
        <begin position="23"/>
        <end position="177"/>
    </location>
</feature>
<proteinExistence type="inferred from homology"/>
<dbReference type="AlphaFoldDB" id="A0A2S5KT36"/>
<dbReference type="Pfam" id="PF08212">
    <property type="entry name" value="Lipocalin_2"/>
    <property type="match status" value="1"/>
</dbReference>
<dbReference type="GO" id="GO:0006950">
    <property type="term" value="P:response to stress"/>
    <property type="evidence" value="ECO:0007669"/>
    <property type="project" value="UniProtKB-ARBA"/>
</dbReference>
<dbReference type="InterPro" id="IPR012674">
    <property type="entry name" value="Calycin"/>
</dbReference>